<evidence type="ECO:0000313" key="3">
    <source>
        <dbReference type="Proteomes" id="UP000256650"/>
    </source>
</evidence>
<dbReference type="Pfam" id="PF05673">
    <property type="entry name" value="DUF815"/>
    <property type="match status" value="1"/>
</dbReference>
<evidence type="ECO:0000259" key="1">
    <source>
        <dbReference type="SMART" id="SM00382"/>
    </source>
</evidence>
<sequence length="254" mass="29404">MIDFAWNLESQVAAIYRVSGYVHGISEIESQRLDSFFGLEKEIKLLCANTESFLFRDLGVNVLLWGARGCGKSSLIKAILLQYAKEGLRILQIEKEHLEILPEVLDILRNKHYKFIIFCDDLSFEQDEKTYKNLKSILEGGLESLPKNIKIYATSNRRHLLPEFHDENEIFGYEGNEDKIALSDRFPLCIGFYTQGNAEYLEVLAGYFKKEKDTKEWEKICRIALQYAVQKGTRNPRTAAQFYTLYQSGLLDYL</sequence>
<dbReference type="GeneID" id="82534807"/>
<comment type="caution">
    <text evidence="2">The sequence shown here is derived from an EMBL/GenBank/DDBJ whole genome shotgun (WGS) entry which is preliminary data.</text>
</comment>
<dbReference type="InterPro" id="IPR008533">
    <property type="entry name" value="DUF815"/>
</dbReference>
<dbReference type="AlphaFoldDB" id="A0A3D8IGW4"/>
<organism evidence="2 3">
    <name type="scientific">Helicobacter ganmani</name>
    <dbReference type="NCBI Taxonomy" id="60246"/>
    <lineage>
        <taxon>Bacteria</taxon>
        <taxon>Pseudomonadati</taxon>
        <taxon>Campylobacterota</taxon>
        <taxon>Epsilonproteobacteria</taxon>
        <taxon>Campylobacterales</taxon>
        <taxon>Helicobacteraceae</taxon>
        <taxon>Helicobacter</taxon>
    </lineage>
</organism>
<protein>
    <recommendedName>
        <fullName evidence="1">AAA+ ATPase domain-containing protein</fullName>
    </recommendedName>
</protein>
<dbReference type="PANTHER" id="PTHR42935:SF1">
    <property type="entry name" value="SLR0930 PROTEIN"/>
    <property type="match status" value="1"/>
</dbReference>
<dbReference type="Gene3D" id="3.40.50.300">
    <property type="entry name" value="P-loop containing nucleotide triphosphate hydrolases"/>
    <property type="match status" value="1"/>
</dbReference>
<accession>A0A3D8IGW4</accession>
<dbReference type="RefSeq" id="WP_115550692.1">
    <property type="nucleotide sequence ID" value="NZ_CAOOIB010000013.1"/>
</dbReference>
<reference evidence="2 3" key="1">
    <citation type="submission" date="2018-04" db="EMBL/GenBank/DDBJ databases">
        <title>Novel Campyloabacter and Helicobacter Species and Strains.</title>
        <authorList>
            <person name="Mannion A.J."/>
            <person name="Shen Z."/>
            <person name="Fox J.G."/>
        </authorList>
    </citation>
    <scope>NUCLEOTIDE SEQUENCE [LARGE SCALE GENOMIC DNA]</scope>
    <source>
        <strain evidence="2 3">MIT 99-5101</strain>
    </source>
</reference>
<dbReference type="SUPFAM" id="SSF52540">
    <property type="entry name" value="P-loop containing nucleoside triphosphate hydrolases"/>
    <property type="match status" value="1"/>
</dbReference>
<dbReference type="InterPro" id="IPR003593">
    <property type="entry name" value="AAA+_ATPase"/>
</dbReference>
<evidence type="ECO:0000313" key="2">
    <source>
        <dbReference type="EMBL" id="RDU64358.1"/>
    </source>
</evidence>
<name>A0A3D8IGW4_9HELI</name>
<dbReference type="OrthoDB" id="9812140at2"/>
<dbReference type="PANTHER" id="PTHR42935">
    <property type="entry name" value="SLR0930 PROTEIN"/>
    <property type="match status" value="1"/>
</dbReference>
<keyword evidence="3" id="KW-1185">Reference proteome</keyword>
<dbReference type="EMBL" id="NXLS01000001">
    <property type="protein sequence ID" value="RDU64358.1"/>
    <property type="molecule type" value="Genomic_DNA"/>
</dbReference>
<proteinExistence type="predicted"/>
<feature type="domain" description="AAA+ ATPase" evidence="1">
    <location>
        <begin position="58"/>
        <end position="196"/>
    </location>
</feature>
<dbReference type="InterPro" id="IPR027417">
    <property type="entry name" value="P-loop_NTPase"/>
</dbReference>
<dbReference type="Proteomes" id="UP000256650">
    <property type="component" value="Unassembled WGS sequence"/>
</dbReference>
<dbReference type="SMART" id="SM00382">
    <property type="entry name" value="AAA"/>
    <property type="match status" value="1"/>
</dbReference>
<gene>
    <name evidence="2" type="ORF">CQA43_00670</name>
</gene>